<evidence type="ECO:0000313" key="5">
    <source>
        <dbReference type="Proteomes" id="UP000006813"/>
    </source>
</evidence>
<dbReference type="PANTHER" id="PTHR10677:SF10">
    <property type="entry name" value="UBIQUILIN 5"/>
    <property type="match status" value="1"/>
</dbReference>
<keyword evidence="2" id="KW-0732">Signal</keyword>
<evidence type="ECO:0000256" key="2">
    <source>
        <dbReference type="SAM" id="SignalP"/>
    </source>
</evidence>
<dbReference type="Proteomes" id="UP000006813">
    <property type="component" value="Unassembled WGS sequence"/>
</dbReference>
<reference evidence="4 5" key="1">
    <citation type="journal article" date="2011" name="Nature">
        <title>Genome sequencing reveals insights into physiology and longevity of the naked mole rat.</title>
        <authorList>
            <person name="Kim E.B."/>
            <person name="Fang X."/>
            <person name="Fushan A.A."/>
            <person name="Huang Z."/>
            <person name="Lobanov A.V."/>
            <person name="Han L."/>
            <person name="Marino S.M."/>
            <person name="Sun X."/>
            <person name="Turanov A.A."/>
            <person name="Yang P."/>
            <person name="Yim S.H."/>
            <person name="Zhao X."/>
            <person name="Kasaikina M.V."/>
            <person name="Stoletzki N."/>
            <person name="Peng C."/>
            <person name="Polak P."/>
            <person name="Xiong Z."/>
            <person name="Kiezun A."/>
            <person name="Zhu Y."/>
            <person name="Chen Y."/>
            <person name="Kryukov G.V."/>
            <person name="Zhang Q."/>
            <person name="Peshkin L."/>
            <person name="Yang L."/>
            <person name="Bronson R.T."/>
            <person name="Buffenstein R."/>
            <person name="Wang B."/>
            <person name="Han C."/>
            <person name="Li Q."/>
            <person name="Chen L."/>
            <person name="Zhao W."/>
            <person name="Sunyaev S.R."/>
            <person name="Park T.J."/>
            <person name="Zhang G."/>
            <person name="Wang J."/>
            <person name="Gladyshev V.N."/>
        </authorList>
    </citation>
    <scope>NUCLEOTIDE SEQUENCE [LARGE SCALE GENOMIC DNA]</scope>
</reference>
<dbReference type="InterPro" id="IPR015496">
    <property type="entry name" value="Ubiquilin"/>
</dbReference>
<evidence type="ECO:0000313" key="4">
    <source>
        <dbReference type="EMBL" id="EHB12109.1"/>
    </source>
</evidence>
<dbReference type="SUPFAM" id="SSF46934">
    <property type="entry name" value="UBA-like"/>
    <property type="match status" value="1"/>
</dbReference>
<evidence type="ECO:0000259" key="3">
    <source>
        <dbReference type="PROSITE" id="PS50030"/>
    </source>
</evidence>
<proteinExistence type="predicted"/>
<feature type="compositionally biased region" description="Polar residues" evidence="1">
    <location>
        <begin position="97"/>
        <end position="112"/>
    </location>
</feature>
<protein>
    <submittedName>
        <fullName evidence="4">Ubiquilin-1</fullName>
    </submittedName>
</protein>
<dbReference type="SMART" id="SM00165">
    <property type="entry name" value="UBA"/>
    <property type="match status" value="1"/>
</dbReference>
<feature type="chain" id="PRO_5003474743" evidence="2">
    <location>
        <begin position="29"/>
        <end position="286"/>
    </location>
</feature>
<dbReference type="AlphaFoldDB" id="G5BS48"/>
<dbReference type="EMBL" id="JH171577">
    <property type="protein sequence ID" value="EHB12109.1"/>
    <property type="molecule type" value="Genomic_DNA"/>
</dbReference>
<dbReference type="InterPro" id="IPR015940">
    <property type="entry name" value="UBA"/>
</dbReference>
<organism evidence="4 5">
    <name type="scientific">Heterocephalus glaber</name>
    <name type="common">Naked mole rat</name>
    <dbReference type="NCBI Taxonomy" id="10181"/>
    <lineage>
        <taxon>Eukaryota</taxon>
        <taxon>Metazoa</taxon>
        <taxon>Chordata</taxon>
        <taxon>Craniata</taxon>
        <taxon>Vertebrata</taxon>
        <taxon>Euteleostomi</taxon>
        <taxon>Mammalia</taxon>
        <taxon>Eutheria</taxon>
        <taxon>Euarchontoglires</taxon>
        <taxon>Glires</taxon>
        <taxon>Rodentia</taxon>
        <taxon>Hystricomorpha</taxon>
        <taxon>Bathyergidae</taxon>
        <taxon>Heterocephalus</taxon>
    </lineage>
</organism>
<dbReference type="Gene3D" id="1.10.8.10">
    <property type="entry name" value="DNA helicase RuvA subunit, C-terminal domain"/>
    <property type="match status" value="1"/>
</dbReference>
<dbReference type="CDD" id="cd14399">
    <property type="entry name" value="UBA_PLICs"/>
    <property type="match status" value="1"/>
</dbReference>
<feature type="signal peptide" evidence="2">
    <location>
        <begin position="1"/>
        <end position="28"/>
    </location>
</feature>
<name>G5BS48_HETGA</name>
<feature type="compositionally biased region" description="Polar residues" evidence="1">
    <location>
        <begin position="70"/>
        <end position="82"/>
    </location>
</feature>
<dbReference type="InParanoid" id="G5BS48"/>
<feature type="region of interest" description="Disordered" evidence="1">
    <location>
        <begin position="65"/>
        <end position="114"/>
    </location>
</feature>
<dbReference type="STRING" id="10181.G5BS48"/>
<dbReference type="PROSITE" id="PS50030">
    <property type="entry name" value="UBA"/>
    <property type="match status" value="1"/>
</dbReference>
<dbReference type="FunFam" id="1.10.8.10:FF:000077">
    <property type="entry name" value="Ubiquilin like"/>
    <property type="match status" value="1"/>
</dbReference>
<dbReference type="GO" id="GO:0031593">
    <property type="term" value="F:polyubiquitin modification-dependent protein binding"/>
    <property type="evidence" value="ECO:0007669"/>
    <property type="project" value="TreeGrafter"/>
</dbReference>
<dbReference type="FunCoup" id="G5BS48">
    <property type="interactions" value="303"/>
</dbReference>
<dbReference type="GO" id="GO:0006511">
    <property type="term" value="P:ubiquitin-dependent protein catabolic process"/>
    <property type="evidence" value="ECO:0007669"/>
    <property type="project" value="TreeGrafter"/>
</dbReference>
<feature type="domain" description="UBA" evidence="3">
    <location>
        <begin position="242"/>
        <end position="283"/>
    </location>
</feature>
<accession>G5BS48</accession>
<feature type="region of interest" description="Disordered" evidence="1">
    <location>
        <begin position="181"/>
        <end position="209"/>
    </location>
</feature>
<dbReference type="Pfam" id="PF00627">
    <property type="entry name" value="UBA"/>
    <property type="match status" value="1"/>
</dbReference>
<dbReference type="PANTHER" id="PTHR10677">
    <property type="entry name" value="UBIQUILIN"/>
    <property type="match status" value="1"/>
</dbReference>
<gene>
    <name evidence="4" type="ORF">GW7_03839</name>
</gene>
<sequence>MHLVSSDVQQLMLSTLALLIASKGCISGSEPCRGEANAHSSSDTTTIPTISAPARPLVQEVSMGGFTQGRGVTSNQASSGSKNGMLVSYPGQDLPYQDSQQPVEKASMTNQPRPSPSLLCQALHVLQQNPTLLHQLTTSSPLRHHIPLLPILTNPRALQALIQIEQGLQILSREVPDLRPFLQDPARPHGARRVPESRGGRQGHREDPVQPTLASLQLLHALARTCSPSTHSPLTSSLLTESHYQQELEQLKALGFANRNANLQALIATKGDIHAAIERLLGEPQA</sequence>
<evidence type="ECO:0000256" key="1">
    <source>
        <dbReference type="SAM" id="MobiDB-lite"/>
    </source>
</evidence>
<dbReference type="GO" id="GO:0005829">
    <property type="term" value="C:cytosol"/>
    <property type="evidence" value="ECO:0007669"/>
    <property type="project" value="TreeGrafter"/>
</dbReference>
<feature type="compositionally biased region" description="Basic and acidic residues" evidence="1">
    <location>
        <begin position="193"/>
        <end position="208"/>
    </location>
</feature>
<dbReference type="InterPro" id="IPR009060">
    <property type="entry name" value="UBA-like_sf"/>
</dbReference>